<feature type="coiled-coil region" evidence="1">
    <location>
        <begin position="247"/>
        <end position="275"/>
    </location>
</feature>
<feature type="compositionally biased region" description="Basic and acidic residues" evidence="2">
    <location>
        <begin position="325"/>
        <end position="344"/>
    </location>
</feature>
<feature type="compositionally biased region" description="Basic and acidic residues" evidence="2">
    <location>
        <begin position="362"/>
        <end position="371"/>
    </location>
</feature>
<feature type="compositionally biased region" description="Low complexity" evidence="2">
    <location>
        <begin position="302"/>
        <end position="312"/>
    </location>
</feature>
<sequence length="460" mass="49951">MNGLGAGNGQGPGAGAMAGAGGAASAFPAPAGYTAELSYIHAMVEELSRQLSENKRVLDDVVTGVGRVRSRARTQQLGNEELIEGASEELQGQESNMDATISVLSEALDVAKYARDANAALLGQYANVLGGMLKQFHEYKQKHVADVAAWHRSYRHQLAEARAENSRLRDQIWQMQERAGRANASLRAFRTSYDEDPARWDRRVADKALRQELRFWKRMAMPTVADDDIAYWSDDDDLIDSAEKVRLRELEQKAIEEQQRMLQHQQQQLQQQQQQQQQHLQYQQQQYEQQMGFAAATAISSPLSSSSLTSGSGDIGEGLDDLEIGNDRRRNEPNSELGGGRDDESVNLDDLALAQAAATEVRSGDVRRVGEDGEEDDDDDDDDDSDLDLDDDLDLEADLPSHLPAVPQAPSSAPPPAGISRMGGAPSTEQDDLLSTAHGQGTGEPSDGPSQSGDAPVGGS</sequence>
<keyword evidence="4" id="KW-1185">Reference proteome</keyword>
<feature type="compositionally biased region" description="Low complexity" evidence="2">
    <location>
        <begin position="348"/>
        <end position="358"/>
    </location>
</feature>
<proteinExistence type="predicted"/>
<evidence type="ECO:0000313" key="4">
    <source>
        <dbReference type="Proteomes" id="UP001583186"/>
    </source>
</evidence>
<reference evidence="3 4" key="1">
    <citation type="journal article" date="2024" name="IMA Fungus">
        <title>IMA Genome - F19 : A genome assembly and annotation guide to empower mycologists, including annotated draft genome sequences of Ceratocystis pirilliformis, Diaporthe australafricana, Fusarium ophioides, Paecilomyces lecythidis, and Sporothrix stenoceras.</title>
        <authorList>
            <person name="Aylward J."/>
            <person name="Wilson A.M."/>
            <person name="Visagie C.M."/>
            <person name="Spraker J."/>
            <person name="Barnes I."/>
            <person name="Buitendag C."/>
            <person name="Ceriani C."/>
            <person name="Del Mar Angel L."/>
            <person name="du Plessis D."/>
            <person name="Fuchs T."/>
            <person name="Gasser K."/>
            <person name="Kramer D."/>
            <person name="Li W."/>
            <person name="Munsamy K."/>
            <person name="Piso A."/>
            <person name="Price J.L."/>
            <person name="Sonnekus B."/>
            <person name="Thomas C."/>
            <person name="van der Nest A."/>
            <person name="van Dijk A."/>
            <person name="van Heerden A."/>
            <person name="van Vuuren N."/>
            <person name="Yilmaz N."/>
            <person name="Duong T.A."/>
            <person name="van der Merwe N.A."/>
            <person name="Wingfield M.J."/>
            <person name="Wingfield B.D."/>
        </authorList>
    </citation>
    <scope>NUCLEOTIDE SEQUENCE [LARGE SCALE GENOMIC DNA]</scope>
    <source>
        <strain evidence="3 4">CMW 5346</strain>
    </source>
</reference>
<dbReference type="Proteomes" id="UP001583186">
    <property type="component" value="Unassembled WGS sequence"/>
</dbReference>
<comment type="caution">
    <text evidence="3">The sequence shown here is derived from an EMBL/GenBank/DDBJ whole genome shotgun (WGS) entry which is preliminary data.</text>
</comment>
<feature type="coiled-coil region" evidence="1">
    <location>
        <begin position="151"/>
        <end position="178"/>
    </location>
</feature>
<feature type="compositionally biased region" description="Acidic residues" evidence="2">
    <location>
        <begin position="372"/>
        <end position="397"/>
    </location>
</feature>
<keyword evidence="1" id="KW-0175">Coiled coil</keyword>
<dbReference type="PANTHER" id="PTHR39472">
    <property type="entry name" value="EXPRESSED PROTEIN"/>
    <property type="match status" value="1"/>
</dbReference>
<evidence type="ECO:0000256" key="1">
    <source>
        <dbReference type="SAM" id="Coils"/>
    </source>
</evidence>
<accession>A0ABR3YT11</accession>
<gene>
    <name evidence="3" type="ORF">Sste5346_007700</name>
</gene>
<organism evidence="3 4">
    <name type="scientific">Sporothrix stenoceras</name>
    <dbReference type="NCBI Taxonomy" id="5173"/>
    <lineage>
        <taxon>Eukaryota</taxon>
        <taxon>Fungi</taxon>
        <taxon>Dikarya</taxon>
        <taxon>Ascomycota</taxon>
        <taxon>Pezizomycotina</taxon>
        <taxon>Sordariomycetes</taxon>
        <taxon>Sordariomycetidae</taxon>
        <taxon>Ophiostomatales</taxon>
        <taxon>Ophiostomataceae</taxon>
        <taxon>Sporothrix</taxon>
    </lineage>
</organism>
<feature type="region of interest" description="Disordered" evidence="2">
    <location>
        <begin position="1"/>
        <end position="21"/>
    </location>
</feature>
<feature type="region of interest" description="Disordered" evidence="2">
    <location>
        <begin position="302"/>
        <end position="460"/>
    </location>
</feature>
<dbReference type="PANTHER" id="PTHR39472:SF1">
    <property type="entry name" value="EXPRESSED PROTEIN"/>
    <property type="match status" value="1"/>
</dbReference>
<evidence type="ECO:0000256" key="2">
    <source>
        <dbReference type="SAM" id="MobiDB-lite"/>
    </source>
</evidence>
<name>A0ABR3YT11_9PEZI</name>
<dbReference type="EMBL" id="JAWCUI010000053">
    <property type="protein sequence ID" value="KAL1891436.1"/>
    <property type="molecule type" value="Genomic_DNA"/>
</dbReference>
<protein>
    <submittedName>
        <fullName evidence="3">Uncharacterized protein</fullName>
    </submittedName>
</protein>
<evidence type="ECO:0000313" key="3">
    <source>
        <dbReference type="EMBL" id="KAL1891436.1"/>
    </source>
</evidence>